<keyword evidence="1" id="KW-0472">Membrane</keyword>
<evidence type="ECO:0000313" key="3">
    <source>
        <dbReference type="Proteomes" id="UP001597183"/>
    </source>
</evidence>
<dbReference type="RefSeq" id="WP_317795683.1">
    <property type="nucleotide sequence ID" value="NZ_AP028461.1"/>
</dbReference>
<evidence type="ECO:0000256" key="1">
    <source>
        <dbReference type="SAM" id="Phobius"/>
    </source>
</evidence>
<feature type="transmembrane region" description="Helical" evidence="1">
    <location>
        <begin position="55"/>
        <end position="74"/>
    </location>
</feature>
<protein>
    <submittedName>
        <fullName evidence="2">Uncharacterized protein</fullName>
    </submittedName>
</protein>
<comment type="caution">
    <text evidence="2">The sequence shown here is derived from an EMBL/GenBank/DDBJ whole genome shotgun (WGS) entry which is preliminary data.</text>
</comment>
<accession>A0ABW4AUK4</accession>
<keyword evidence="1" id="KW-1133">Transmembrane helix</keyword>
<dbReference type="EMBL" id="JBHTMK010000074">
    <property type="protein sequence ID" value="MFD1373866.1"/>
    <property type="molecule type" value="Genomic_DNA"/>
</dbReference>
<name>A0ABW4AUK4_9ACTN</name>
<feature type="transmembrane region" description="Helical" evidence="1">
    <location>
        <begin position="86"/>
        <end position="106"/>
    </location>
</feature>
<organism evidence="2 3">
    <name type="scientific">Actinoplanes sichuanensis</name>
    <dbReference type="NCBI Taxonomy" id="512349"/>
    <lineage>
        <taxon>Bacteria</taxon>
        <taxon>Bacillati</taxon>
        <taxon>Actinomycetota</taxon>
        <taxon>Actinomycetes</taxon>
        <taxon>Micromonosporales</taxon>
        <taxon>Micromonosporaceae</taxon>
        <taxon>Actinoplanes</taxon>
    </lineage>
</organism>
<evidence type="ECO:0000313" key="2">
    <source>
        <dbReference type="EMBL" id="MFD1373866.1"/>
    </source>
</evidence>
<reference evidence="3" key="1">
    <citation type="journal article" date="2019" name="Int. J. Syst. Evol. Microbiol.">
        <title>The Global Catalogue of Microorganisms (GCM) 10K type strain sequencing project: providing services to taxonomists for standard genome sequencing and annotation.</title>
        <authorList>
            <consortium name="The Broad Institute Genomics Platform"/>
            <consortium name="The Broad Institute Genome Sequencing Center for Infectious Disease"/>
            <person name="Wu L."/>
            <person name="Ma J."/>
        </authorList>
    </citation>
    <scope>NUCLEOTIDE SEQUENCE [LARGE SCALE GENOMIC DNA]</scope>
    <source>
        <strain evidence="3">CCM 7526</strain>
    </source>
</reference>
<proteinExistence type="predicted"/>
<sequence length="107" mass="11432">MPEPKKKNEMSYVDAGGELRRYTGVAVIFFGVGTLMVFTMLAIKIGEPDFPVAPVLAAAPFIIPGIVITAIGVFTKDPKRSFRRVGVGAALILLGDLLIFGLRAVLV</sequence>
<keyword evidence="1" id="KW-0812">Transmembrane</keyword>
<feature type="transmembrane region" description="Helical" evidence="1">
    <location>
        <begin position="21"/>
        <end position="43"/>
    </location>
</feature>
<keyword evidence="3" id="KW-1185">Reference proteome</keyword>
<gene>
    <name evidence="2" type="ORF">ACFQ5G_51785</name>
</gene>
<dbReference type="Proteomes" id="UP001597183">
    <property type="component" value="Unassembled WGS sequence"/>
</dbReference>